<dbReference type="InterPro" id="IPR036868">
    <property type="entry name" value="TusA-like_sf"/>
</dbReference>
<dbReference type="PANTHER" id="PTHR43429:SF1">
    <property type="entry name" value="NAD(P)H SULFUR OXIDOREDUCTASE (COA-DEPENDENT)"/>
    <property type="match status" value="1"/>
</dbReference>
<dbReference type="InterPro" id="IPR016156">
    <property type="entry name" value="FAD/NAD-linked_Rdtase_dimer_sf"/>
</dbReference>
<dbReference type="PRINTS" id="PR00411">
    <property type="entry name" value="PNDRDTASEI"/>
</dbReference>
<dbReference type="Proteomes" id="UP000752013">
    <property type="component" value="Unassembled WGS sequence"/>
</dbReference>
<evidence type="ECO:0000313" key="8">
    <source>
        <dbReference type="EMBL" id="NIZ46317.1"/>
    </source>
</evidence>
<dbReference type="InterPro" id="IPR001455">
    <property type="entry name" value="TusA-like"/>
</dbReference>
<dbReference type="EMBL" id="JAATLK010000001">
    <property type="protein sequence ID" value="NIZ46317.1"/>
    <property type="molecule type" value="Genomic_DNA"/>
</dbReference>
<dbReference type="InterPro" id="IPR023753">
    <property type="entry name" value="FAD/NAD-binding_dom"/>
</dbReference>
<evidence type="ECO:0000256" key="6">
    <source>
        <dbReference type="ARBA" id="ARBA00023284"/>
    </source>
</evidence>
<comment type="similarity">
    <text evidence="2">Belongs to the class-III pyridine nucleotide-disulfide oxidoreductase family.</text>
</comment>
<dbReference type="PRINTS" id="PR00368">
    <property type="entry name" value="FADPNR"/>
</dbReference>
<evidence type="ECO:0000256" key="2">
    <source>
        <dbReference type="ARBA" id="ARBA00009130"/>
    </source>
</evidence>
<keyword evidence="4" id="KW-0274">FAD</keyword>
<dbReference type="InterPro" id="IPR050260">
    <property type="entry name" value="FAD-bd_OxRdtase"/>
</dbReference>
<feature type="domain" description="Rhodanese" evidence="7">
    <location>
        <begin position="465"/>
        <end position="546"/>
    </location>
</feature>
<dbReference type="InterPro" id="IPR001763">
    <property type="entry name" value="Rhodanese-like_dom"/>
</dbReference>
<keyword evidence="3" id="KW-0285">Flavoprotein</keyword>
<dbReference type="SUPFAM" id="SSF52821">
    <property type="entry name" value="Rhodanese/Cell cycle control phosphatase"/>
    <property type="match status" value="1"/>
</dbReference>
<evidence type="ECO:0000256" key="3">
    <source>
        <dbReference type="ARBA" id="ARBA00022630"/>
    </source>
</evidence>
<dbReference type="SMART" id="SM00450">
    <property type="entry name" value="RHOD"/>
    <property type="match status" value="1"/>
</dbReference>
<sequence length="812" mass="88517">MKKKVLIVGGVAGGATVAARLRRLDEDAEIILLERDSFVSFANCGLPYYIGDVIKDRSQLVLQNPQKFKDRFNIDVRTQSEVVSVDVKNNMVTIKPASGVTYTESYTHLVLSPGAKPLVPALPGVNHQRILTLRNVPDSDRIKELVDGGNIKHATVIGGGFIGIEMAENLTLRDITVSLVESAPHILATFDREMAGFLEKELARAGVDLYLEKKAIAFIPENDRIIVQLDSQESIISDLVILAIGIEPETQFLNDSGILRDERGFINVNDQLQTNYPEIYALGDAIKVKHIIYHAPASIPLAGPANRQGRLVANNICGKSQTFKGAMGTAILQVFDLNAACTGSSEQVLIAHNIPTQSIYIHPNSHAGYYPGSTPLTIKVIYNPADERILGAQVLGYEAVDKFIDVIASVIHFRGTIHDLADLELSYAPPFSSAKSPINMAGFVGLNISEKLMPVARFEEALELNISTQQLLDVRDDIEVANKKLANSIHIALNDLRHGKNLELLDKNKEILVYCAVGVRGYMATRYLVSKGYHARNILGGIKLEPGFSQTPSKNHSDRATASVVTPLMSDKVTDLDLTGLQCPGPLIAIKKHIDSTAVGSILRVQVSDPGFLHDVKGWCDSTGNELLSVNSNKGIIHAQIRKNPPQSDTGTMHKLEDQTIVVFSNDLDKAIAAFIIANGAAAMGKKVSLFFTFWGLSVIKKPNPSHVGKKNFMEKMFTLMLPKHSGKLPISNMNMGGIGAKMIRGVMKKKNVISLEELMQQAQENGIEMIACTMSMDVMGVKAEELIDGISLGGVGYYLNKAETANKNLFI</sequence>
<dbReference type="RefSeq" id="WP_167702788.1">
    <property type="nucleotide sequence ID" value="NZ_CP118168.1"/>
</dbReference>
<dbReference type="Pfam" id="PF07992">
    <property type="entry name" value="Pyr_redox_2"/>
    <property type="match status" value="1"/>
</dbReference>
<dbReference type="GO" id="GO:0016491">
    <property type="term" value="F:oxidoreductase activity"/>
    <property type="evidence" value="ECO:0007669"/>
    <property type="project" value="UniProtKB-KW"/>
</dbReference>
<dbReference type="Pfam" id="PF01206">
    <property type="entry name" value="TusA"/>
    <property type="match status" value="1"/>
</dbReference>
<dbReference type="Gene3D" id="3.40.1260.10">
    <property type="entry name" value="DsrEFH-like"/>
    <property type="match status" value="1"/>
</dbReference>
<dbReference type="SUPFAM" id="SSF64307">
    <property type="entry name" value="SirA-like"/>
    <property type="match status" value="1"/>
</dbReference>
<dbReference type="InterPro" id="IPR032836">
    <property type="entry name" value="DsrE2-like"/>
</dbReference>
<name>A0A968GC12_9SPIO</name>
<dbReference type="InterPro" id="IPR036188">
    <property type="entry name" value="FAD/NAD-bd_sf"/>
</dbReference>
<dbReference type="PANTHER" id="PTHR43429">
    <property type="entry name" value="PYRIDINE NUCLEOTIDE-DISULFIDE OXIDOREDUCTASE DOMAIN-CONTAINING"/>
    <property type="match status" value="1"/>
</dbReference>
<proteinExistence type="inferred from homology"/>
<dbReference type="Gene3D" id="3.40.250.10">
    <property type="entry name" value="Rhodanese-like domain"/>
    <property type="match status" value="1"/>
</dbReference>
<evidence type="ECO:0000256" key="1">
    <source>
        <dbReference type="ARBA" id="ARBA00001974"/>
    </source>
</evidence>
<evidence type="ECO:0000259" key="7">
    <source>
        <dbReference type="PROSITE" id="PS50206"/>
    </source>
</evidence>
<accession>A0A968GC12</accession>
<dbReference type="InterPro" id="IPR004099">
    <property type="entry name" value="Pyr_nucl-diS_OxRdtase_dimer"/>
</dbReference>
<evidence type="ECO:0000256" key="4">
    <source>
        <dbReference type="ARBA" id="ARBA00022827"/>
    </source>
</evidence>
<dbReference type="InterPro" id="IPR036873">
    <property type="entry name" value="Rhodanese-like_dom_sf"/>
</dbReference>
<dbReference type="SUPFAM" id="SSF51905">
    <property type="entry name" value="FAD/NAD(P)-binding domain"/>
    <property type="match status" value="1"/>
</dbReference>
<dbReference type="Gene3D" id="3.50.50.60">
    <property type="entry name" value="FAD/NAD(P)-binding domain"/>
    <property type="match status" value="2"/>
</dbReference>
<comment type="cofactor">
    <cofactor evidence="1">
        <name>FAD</name>
        <dbReference type="ChEBI" id="CHEBI:57692"/>
    </cofactor>
</comment>
<dbReference type="Pfam" id="PF02852">
    <property type="entry name" value="Pyr_redox_dim"/>
    <property type="match status" value="1"/>
</dbReference>
<dbReference type="SUPFAM" id="SSF55424">
    <property type="entry name" value="FAD/NAD-linked reductases, dimerisation (C-terminal) domain"/>
    <property type="match status" value="1"/>
</dbReference>
<dbReference type="SUPFAM" id="SSF75169">
    <property type="entry name" value="DsrEFH-like"/>
    <property type="match status" value="1"/>
</dbReference>
<reference evidence="8" key="1">
    <citation type="submission" date="2020-03" db="EMBL/GenBank/DDBJ databases">
        <title>Spirochaetal bacteria isolated from arthropods constitute a novel genus Entomospira genus novum within the order Spirochaetales.</title>
        <authorList>
            <person name="Grana-Miraglia L."/>
            <person name="Sikutova S."/>
            <person name="Fingerle V."/>
            <person name="Sing A."/>
            <person name="Castillo-Ramirez S."/>
            <person name="Margos G."/>
            <person name="Rudolf I."/>
        </authorList>
    </citation>
    <scope>NUCLEOTIDE SEQUENCE</scope>
    <source>
        <strain evidence="8">BR208</strain>
    </source>
</reference>
<organism evidence="8 9">
    <name type="scientific">Entomospira nematocerorum</name>
    <dbReference type="NCBI Taxonomy" id="2719987"/>
    <lineage>
        <taxon>Bacteria</taxon>
        <taxon>Pseudomonadati</taxon>
        <taxon>Spirochaetota</taxon>
        <taxon>Spirochaetia</taxon>
        <taxon>Spirochaetales</taxon>
        <taxon>Spirochaetaceae</taxon>
        <taxon>Entomospira</taxon>
    </lineage>
</organism>
<evidence type="ECO:0000313" key="9">
    <source>
        <dbReference type="Proteomes" id="UP000752013"/>
    </source>
</evidence>
<gene>
    <name evidence="8" type="ORF">HCT46_00040</name>
</gene>
<dbReference type="PROSITE" id="PS50206">
    <property type="entry name" value="RHODANESE_3"/>
    <property type="match status" value="1"/>
</dbReference>
<dbReference type="AlphaFoldDB" id="A0A968GC12"/>
<protein>
    <submittedName>
        <fullName evidence="8">FAD-dependent oxidoreductase</fullName>
    </submittedName>
</protein>
<dbReference type="Gene3D" id="3.30.110.40">
    <property type="entry name" value="TusA-like domain"/>
    <property type="match status" value="1"/>
</dbReference>
<dbReference type="Pfam" id="PF00581">
    <property type="entry name" value="Rhodanese"/>
    <property type="match status" value="1"/>
</dbReference>
<dbReference type="Pfam" id="PF13686">
    <property type="entry name" value="DrsE_2"/>
    <property type="match status" value="1"/>
</dbReference>
<dbReference type="PROSITE" id="PS01148">
    <property type="entry name" value="UPF0033"/>
    <property type="match status" value="1"/>
</dbReference>
<evidence type="ECO:0000256" key="5">
    <source>
        <dbReference type="ARBA" id="ARBA00023002"/>
    </source>
</evidence>
<keyword evidence="5" id="KW-0560">Oxidoreductase</keyword>
<dbReference type="InterPro" id="IPR027396">
    <property type="entry name" value="DsrEFH-like"/>
</dbReference>
<keyword evidence="6" id="KW-0676">Redox-active center</keyword>
<comment type="caution">
    <text evidence="8">The sequence shown here is derived from an EMBL/GenBank/DDBJ whole genome shotgun (WGS) entry which is preliminary data.</text>
</comment>
<keyword evidence="9" id="KW-1185">Reference proteome</keyword>